<reference evidence="1" key="1">
    <citation type="journal article" date="2014" name="Front. Microbiol.">
        <title>High frequency of phylogenetically diverse reductive dehalogenase-homologous genes in deep subseafloor sedimentary metagenomes.</title>
        <authorList>
            <person name="Kawai M."/>
            <person name="Futagami T."/>
            <person name="Toyoda A."/>
            <person name="Takaki Y."/>
            <person name="Nishi S."/>
            <person name="Hori S."/>
            <person name="Arai W."/>
            <person name="Tsubouchi T."/>
            <person name="Morono Y."/>
            <person name="Uchiyama I."/>
            <person name="Ito T."/>
            <person name="Fujiyama A."/>
            <person name="Inagaki F."/>
            <person name="Takami H."/>
        </authorList>
    </citation>
    <scope>NUCLEOTIDE SEQUENCE</scope>
    <source>
        <strain evidence="1">Expedition CK06-06</strain>
    </source>
</reference>
<accession>X0TCG5</accession>
<organism evidence="1">
    <name type="scientific">marine sediment metagenome</name>
    <dbReference type="NCBI Taxonomy" id="412755"/>
    <lineage>
        <taxon>unclassified sequences</taxon>
        <taxon>metagenomes</taxon>
        <taxon>ecological metagenomes</taxon>
    </lineage>
</organism>
<dbReference type="AlphaFoldDB" id="X0TCG5"/>
<comment type="caution">
    <text evidence="1">The sequence shown here is derived from an EMBL/GenBank/DDBJ whole genome shotgun (WGS) entry which is preliminary data.</text>
</comment>
<evidence type="ECO:0000313" key="1">
    <source>
        <dbReference type="EMBL" id="GAF84981.1"/>
    </source>
</evidence>
<proteinExistence type="predicted"/>
<dbReference type="EMBL" id="BARS01003646">
    <property type="protein sequence ID" value="GAF84981.1"/>
    <property type="molecule type" value="Genomic_DNA"/>
</dbReference>
<gene>
    <name evidence="1" type="ORF">S01H1_07069</name>
</gene>
<name>X0TCG5_9ZZZZ</name>
<protein>
    <submittedName>
        <fullName evidence="1">Uncharacterized protein</fullName>
    </submittedName>
</protein>
<sequence length="82" mass="9363">MGRQAERKREKISDLQSDAIIKSLYIKLTDLSLTTQQGWFLARYTNSVLKTSVEYIDNHILFCVAVLGRKNFVSVQGRSGRV</sequence>